<dbReference type="GO" id="GO:0043139">
    <property type="term" value="F:5'-3' DNA helicase activity"/>
    <property type="evidence" value="ECO:0007669"/>
    <property type="project" value="InterPro"/>
</dbReference>
<dbReference type="Proteomes" id="UP000247772">
    <property type="component" value="Unassembled WGS sequence"/>
</dbReference>
<organism evidence="2 3">
    <name type="scientific">Paraburkholderia silvatlantica</name>
    <dbReference type="NCBI Taxonomy" id="321895"/>
    <lineage>
        <taxon>Bacteria</taxon>
        <taxon>Pseudomonadati</taxon>
        <taxon>Pseudomonadota</taxon>
        <taxon>Betaproteobacteria</taxon>
        <taxon>Burkholderiales</taxon>
        <taxon>Burkholderiaceae</taxon>
        <taxon>Paraburkholderia</taxon>
    </lineage>
</organism>
<dbReference type="SUPFAM" id="SSF57783">
    <property type="entry name" value="Zinc beta-ribbon"/>
    <property type="match status" value="1"/>
</dbReference>
<dbReference type="Pfam" id="PF13155">
    <property type="entry name" value="Toprim_2"/>
    <property type="match status" value="1"/>
</dbReference>
<dbReference type="InterPro" id="IPR034154">
    <property type="entry name" value="TOPRIM_DnaG/twinkle"/>
</dbReference>
<evidence type="ECO:0000259" key="1">
    <source>
        <dbReference type="PROSITE" id="PS51199"/>
    </source>
</evidence>
<dbReference type="Pfam" id="PF03796">
    <property type="entry name" value="DnaB_C"/>
    <property type="match status" value="1"/>
</dbReference>
<sequence>MSNWREVSERLAQESEAIAMMLLPNGKRVGPEWCAGSIGGEAGESLKVRINGNKAGIWRDFAADEGGDLIDLWAKTKGLSLKDAFDAARSYLGIVEPKFAGPKKTYSRPEKPPVTKPVGRVLEYLTQERKLSLETIQAFKVGASKDDDAIIFPFLRDGELVNVKHLALERDPSGKKKTWQASGAEPCLFGWHLVSDDCKALLIVEGEIDAMSLYQYGFDALSINQGAGNHQWIDQDFERIERFQEIFLWFDNDEAGRKGVAEVAARLGLDRCRVVSYRLKDANEALQQGVSLEEVAEAIAAAKRIEPSDLKTPESYIDDILGIFAGEPLSHTGSPLPWPAWEERVRLRPAELSIWTGINGHGKSDLLGNVLLNLISSGEKICIFSGEMKPKRLLYRLIVQACATPHASNAFVRAAVDWLTGSLWLYDHVGTISQEKLLEAFKYAAKRYRVTHFVVDSLMKCGIAEDDYKGQKQFVDALCDFKNDHDVHVHLVAHARKGDSEEKAPGKLDIKGTGAISDLADNVFTVWRNKKKEAEREPSQEDEDARLYCHKQRATGYEGALRLWFDPQSLTFTQSAAWRPRSYVKFSVVEGKSASAGA</sequence>
<evidence type="ECO:0000313" key="2">
    <source>
        <dbReference type="EMBL" id="PYE21350.1"/>
    </source>
</evidence>
<dbReference type="GO" id="GO:0003697">
    <property type="term" value="F:single-stranded DNA binding"/>
    <property type="evidence" value="ECO:0007669"/>
    <property type="project" value="InterPro"/>
</dbReference>
<gene>
    <name evidence="2" type="ORF">C7410_115193</name>
</gene>
<feature type="domain" description="SF4 helicase" evidence="1">
    <location>
        <begin position="327"/>
        <end position="579"/>
    </location>
</feature>
<dbReference type="PANTHER" id="PTHR12873:SF0">
    <property type="entry name" value="TWINKLE MTDNA HELICASE"/>
    <property type="match status" value="1"/>
</dbReference>
<dbReference type="CDD" id="cd01029">
    <property type="entry name" value="TOPRIM_primases"/>
    <property type="match status" value="1"/>
</dbReference>
<accession>A0A2V4TZH2</accession>
<dbReference type="OrthoDB" id="5959484at2"/>
<name>A0A2V4TZH2_9BURK</name>
<comment type="caution">
    <text evidence="2">The sequence shown here is derived from an EMBL/GenBank/DDBJ whole genome shotgun (WGS) entry which is preliminary data.</text>
</comment>
<dbReference type="PANTHER" id="PTHR12873">
    <property type="entry name" value="T7-LIKE MITOCHONDRIAL DNA HELICASE"/>
    <property type="match status" value="1"/>
</dbReference>
<dbReference type="AlphaFoldDB" id="A0A2V4TZH2"/>
<dbReference type="InterPro" id="IPR027417">
    <property type="entry name" value="P-loop_NTPase"/>
</dbReference>
<dbReference type="PROSITE" id="PS51199">
    <property type="entry name" value="SF4_HELICASE"/>
    <property type="match status" value="1"/>
</dbReference>
<dbReference type="GO" id="GO:0005524">
    <property type="term" value="F:ATP binding"/>
    <property type="evidence" value="ECO:0007669"/>
    <property type="project" value="InterPro"/>
</dbReference>
<reference evidence="2 3" key="1">
    <citation type="submission" date="2018-06" db="EMBL/GenBank/DDBJ databases">
        <title>Genomic Encyclopedia of Type Strains, Phase IV (KMG-V): Genome sequencing to study the core and pangenomes of soil and plant-associated prokaryotes.</title>
        <authorList>
            <person name="Whitman W."/>
        </authorList>
    </citation>
    <scope>NUCLEOTIDE SEQUENCE [LARGE SCALE GENOMIC DNA]</scope>
    <source>
        <strain evidence="2 3">SRCL-318</strain>
    </source>
</reference>
<dbReference type="EMBL" id="QJSQ01000015">
    <property type="protein sequence ID" value="PYE21350.1"/>
    <property type="molecule type" value="Genomic_DNA"/>
</dbReference>
<dbReference type="RefSeq" id="WP_110855987.1">
    <property type="nucleotide sequence ID" value="NZ_QJSQ01000015.1"/>
</dbReference>
<evidence type="ECO:0000313" key="3">
    <source>
        <dbReference type="Proteomes" id="UP000247772"/>
    </source>
</evidence>
<dbReference type="Gene3D" id="3.40.1360.10">
    <property type="match status" value="1"/>
</dbReference>
<dbReference type="InterPro" id="IPR027032">
    <property type="entry name" value="Twinkle-like"/>
</dbReference>
<dbReference type="SUPFAM" id="SSF56731">
    <property type="entry name" value="DNA primase core"/>
    <property type="match status" value="1"/>
</dbReference>
<dbReference type="Gene3D" id="3.40.50.300">
    <property type="entry name" value="P-loop containing nucleotide triphosphate hydrolases"/>
    <property type="match status" value="1"/>
</dbReference>
<dbReference type="GO" id="GO:0006260">
    <property type="term" value="P:DNA replication"/>
    <property type="evidence" value="ECO:0007669"/>
    <property type="project" value="InterPro"/>
</dbReference>
<dbReference type="InterPro" id="IPR007694">
    <property type="entry name" value="DNA_helicase_DnaB-like_C"/>
</dbReference>
<proteinExistence type="predicted"/>
<dbReference type="SUPFAM" id="SSF52540">
    <property type="entry name" value="P-loop containing nucleoside triphosphate hydrolases"/>
    <property type="match status" value="1"/>
</dbReference>
<protein>
    <submittedName>
        <fullName evidence="2">Twinkle protein</fullName>
    </submittedName>
</protein>